<evidence type="ECO:0000313" key="2">
    <source>
        <dbReference type="EMBL" id="CAC5387431.1"/>
    </source>
</evidence>
<dbReference type="EMBL" id="CACVKT020004000">
    <property type="protein sequence ID" value="CAC5387431.1"/>
    <property type="molecule type" value="Genomic_DNA"/>
</dbReference>
<sequence>MAIPLVLHDDRGLSLPLKTKSTKCEASHFPVELENCQNTEDKFRNLQTIMEHIKIMINTEGNGLLSDMKTEIEHILLSTDTYVLQIYLHTVDTNNLYYDLSGEKLQQLCLFCLITYHVLVTSEKENSIEILKAIKVKLQQQWDSYFPLKQMLLLYLSMYYKDNPNEIFTNIHTIWKYDPKTEFKLKLAYCKKLMEAKDSKTLVQLIHHHEDYFIDSFEVALESQLYIESTTTMVLFHILRHQVSINKMEKVKRTETILSRILKYRYCATHFLLDGFYDFILTLDNIQILGTPYLIKFLWHIMKDYPYDFLKTILLCSNRLRQAHHYTECIKFIKCHFEFVSSFPTVKLKIQGECFYGQQYCVTLLLLLDEYVSCHDTYKMNLVLTKLLELRVSFLSDIDNNSCYCFMGNQECSNTRKNTRQLKHEFLCSNYYFKQEFYDFKQALLDCYLGRHYCRIPSFSPFGNVRIPHSGYAHERQDFDLVIKKVIQGQLELAPCLQSMIDIMSMNKYKDKSFVFLMDFIKRSADHNAATLYNIIKTLCAFDLQPAVQDLILQGLTAYLMLSCNRQYGLLSKFILDISMICPNGQFLHKLASGIATLWLKFDNDTVNDFRKIIYKCYCTVRHDSKNEKDTNIMNIARYKDHYTFIASMEAEDEMKKLTALTNLLLMLTLLLITSGGHHKSAELKKYLSLKYEYRDSILYLLWCSGDVEINPGPTLCTLRKLPASVKERNWLYEMCSILLRLLKYRSIDLKNDGLWKEKPLQWPSGRPFYDPRNKPKGQGYNTGTDKKLLECLVEHCHSEGLFNNTSNFDDEQAKSKVMQYQTEITEWKKNRFELLFERYISRQELDTLRAAKKSLHKYKNDPELYQRISDLNVDLIFDTDNVTYISSEGYTDIVRDIAITFCRIGKGLSPLEKSDGIWKTPPSGWNPNHSYYSPCNAGKRKEKDKLRPLIKAWKQRKTSEITKSYTIWSKTAIIKHVLQYLELEGMLGKIHVQESLKQIGVILDTQCWRCPSVKKSCTSDNDDKSQDSSFSDHLHSSPSSYIKPNSTSKVASLQINSDNPCIQFPDSTQTHLNEIPASPHSLVSHTDGHLCNIDFDQQSQWNQYLKHTCVNSFIDSHPILTGKTQSEADDKYQPISTVNSLNLNEQLIPCTVHIHDATSKPDSNNKISKTAKKRQRRNNDESCSEPKRLHVSEEDIPLLLQVSTSSSENGKDMAITSPKGNSKDCTIRTIIPDHLSHDLISIKSRPNLPASEKQTDQLVINKLHDTSDDKPVDSSSCKQADNANKKGETTLDQCENQIVNLLEEKEQDYSATVVEQSSGHSSSDRSRDGEIDNADINIQTTSNFFVDRLYDQVMELDPDNSSATLEAQKLSPCPSTDQPSDYSDGFPEHFESIIDELLNNNDTHNIFSE</sequence>
<dbReference type="OrthoDB" id="6179743at2759"/>
<evidence type="ECO:0000313" key="3">
    <source>
        <dbReference type="Proteomes" id="UP000507470"/>
    </source>
</evidence>
<proteinExistence type="predicted"/>
<name>A0A6J8BW14_MYTCO</name>
<gene>
    <name evidence="2" type="ORF">MCOR_22759</name>
</gene>
<feature type="compositionally biased region" description="Basic and acidic residues" evidence="1">
    <location>
        <begin position="1022"/>
        <end position="1036"/>
    </location>
</feature>
<feature type="region of interest" description="Disordered" evidence="1">
    <location>
        <begin position="1310"/>
        <end position="1335"/>
    </location>
</feature>
<feature type="region of interest" description="Disordered" evidence="1">
    <location>
        <begin position="1016"/>
        <end position="1046"/>
    </location>
</feature>
<accession>A0A6J8BW14</accession>
<organism evidence="2 3">
    <name type="scientific">Mytilus coruscus</name>
    <name type="common">Sea mussel</name>
    <dbReference type="NCBI Taxonomy" id="42192"/>
    <lineage>
        <taxon>Eukaryota</taxon>
        <taxon>Metazoa</taxon>
        <taxon>Spiralia</taxon>
        <taxon>Lophotrochozoa</taxon>
        <taxon>Mollusca</taxon>
        <taxon>Bivalvia</taxon>
        <taxon>Autobranchia</taxon>
        <taxon>Pteriomorphia</taxon>
        <taxon>Mytilida</taxon>
        <taxon>Mytiloidea</taxon>
        <taxon>Mytilidae</taxon>
        <taxon>Mytilinae</taxon>
        <taxon>Mytilus</taxon>
    </lineage>
</organism>
<feature type="compositionally biased region" description="Basic and acidic residues" evidence="1">
    <location>
        <begin position="1178"/>
        <end position="1194"/>
    </location>
</feature>
<keyword evidence="3" id="KW-1185">Reference proteome</keyword>
<feature type="region of interest" description="Disordered" evidence="1">
    <location>
        <begin position="1266"/>
        <end position="1290"/>
    </location>
</feature>
<protein>
    <submittedName>
        <fullName evidence="2">Uncharacterized protein</fullName>
    </submittedName>
</protein>
<reference evidence="2 3" key="1">
    <citation type="submission" date="2020-06" db="EMBL/GenBank/DDBJ databases">
        <authorList>
            <person name="Li R."/>
            <person name="Bekaert M."/>
        </authorList>
    </citation>
    <scope>NUCLEOTIDE SEQUENCE [LARGE SCALE GENOMIC DNA]</scope>
    <source>
        <strain evidence="3">wild</strain>
    </source>
</reference>
<feature type="compositionally biased region" description="Polar residues" evidence="1">
    <location>
        <begin position="1274"/>
        <end position="1283"/>
    </location>
</feature>
<feature type="region of interest" description="Disordered" evidence="1">
    <location>
        <begin position="1156"/>
        <end position="1226"/>
    </location>
</feature>
<dbReference type="Proteomes" id="UP000507470">
    <property type="component" value="Unassembled WGS sequence"/>
</dbReference>
<evidence type="ECO:0000256" key="1">
    <source>
        <dbReference type="SAM" id="MobiDB-lite"/>
    </source>
</evidence>